<evidence type="ECO:0000256" key="5">
    <source>
        <dbReference type="ARBA" id="ARBA00022596"/>
    </source>
</evidence>
<evidence type="ECO:0000256" key="7">
    <source>
        <dbReference type="ARBA" id="ARBA00022741"/>
    </source>
</evidence>
<evidence type="ECO:0000256" key="8">
    <source>
        <dbReference type="ARBA" id="ARBA00022801"/>
    </source>
</evidence>
<dbReference type="FunFam" id="3.30.420.40:FF:000067">
    <property type="entry name" value="Pantothenate kinase 4"/>
    <property type="match status" value="1"/>
</dbReference>
<proteinExistence type="predicted"/>
<dbReference type="Pfam" id="PF03630">
    <property type="entry name" value="Fumble"/>
    <property type="match status" value="1"/>
</dbReference>
<dbReference type="Gene3D" id="1.20.1700.10">
    <property type="entry name" value="AF1104-like"/>
    <property type="match status" value="1"/>
</dbReference>
<dbReference type="InterPro" id="IPR036075">
    <property type="entry name" value="ARMT-1-like_metal-bd_sf"/>
</dbReference>
<dbReference type="PANTHER" id="PTHR12280:SF20">
    <property type="entry name" value="4'-PHOSPHOPANTETHEINE PHOSPHATASE"/>
    <property type="match status" value="1"/>
</dbReference>
<keyword evidence="10" id="KW-0173">Coenzyme A biosynthesis</keyword>
<dbReference type="Proteomes" id="UP000683360">
    <property type="component" value="Unassembled WGS sequence"/>
</dbReference>
<dbReference type="Gene3D" id="3.40.50.10880">
    <property type="entry name" value="Uncharacterised protein PF01937, DUF89, domain 3"/>
    <property type="match status" value="1"/>
</dbReference>
<evidence type="ECO:0000256" key="11">
    <source>
        <dbReference type="ARBA" id="ARBA00023074"/>
    </source>
</evidence>
<dbReference type="InterPro" id="IPR043129">
    <property type="entry name" value="ATPase_NBD"/>
</dbReference>
<accession>A0A8S3V1U2</accession>
<organism evidence="17 18">
    <name type="scientific">Mytilus edulis</name>
    <name type="common">Blue mussel</name>
    <dbReference type="NCBI Taxonomy" id="6550"/>
    <lineage>
        <taxon>Eukaryota</taxon>
        <taxon>Metazoa</taxon>
        <taxon>Spiralia</taxon>
        <taxon>Lophotrochozoa</taxon>
        <taxon>Mollusca</taxon>
        <taxon>Bivalvia</taxon>
        <taxon>Autobranchia</taxon>
        <taxon>Pteriomorphia</taxon>
        <taxon>Mytilida</taxon>
        <taxon>Mytiloidea</taxon>
        <taxon>Mytilidae</taxon>
        <taxon>Mytilinae</taxon>
        <taxon>Mytilus</taxon>
    </lineage>
</organism>
<dbReference type="Gene3D" id="1.10.285.20">
    <property type="entry name" value="Uncharacterised protein PF01937, DUF89, domain 2"/>
    <property type="match status" value="1"/>
</dbReference>
<sequence length="717" mass="80692">MSSTDKRYATSIDLPTEDVFRNLQNACHFAVDIGGSLVKVAYCSKLHRKTSHVRDHKEDNNSIYQILEEDGYTRRLHFIKFETKYLHQCLDFIRGHLMQSKEFMLEKKNIKATGGGAHKLDKEDEMECLINGRSGVSFVKVESDTKYERIGGTSTGGGTFWGLGSLLTKAKTFDDLLELAEKGDHKKVDMLVRDIYGGEYSTIGLTGDIIASSFGKAARTDKENVPCYKDEDVARSLLLSISNDIGQLASLYCRLHQLKKIYFGGYFIRGHPLTMHTISFAINFWSKGEIQASFMRHEGYLGAIGAFLKGAEEEDTERYTWGENFAGCSGLSSSNPLLDSRERSSTFDMLELDKLEKMLQPCSLLLDPNSYLPDTVDLTTDTAAREYWIDCFSNSVDKTRDQALASQTGPDVKERAEAFKQKYLQRLQELNDNPCAYGSLTVRSLLDTSSHCLSDCLFTDPYSQLKHTENEQALKCLPQLLCKLDGLSLEELQLSLAKGLLAGNVFDWGAREVVDIMENQDFGFIEAQDKLQERPWLCDNYEEWHQRLQDKPHKCAVIFVDNSGADIILGVFPFVRGLLRRGTKVILCANSRPALNDVIYSELLILVKRVAEISPDIQTAYENGTLMVMDTGQGSPCLDLRLINFELVELMKKQEADLIVIEGMGRAIHTNFDAAFSCESLKVAVIKNRWLANRLGGDMFSVVFKYQKPQKIIAAKS</sequence>
<dbReference type="GO" id="GO:0015937">
    <property type="term" value="P:coenzyme A biosynthetic process"/>
    <property type="evidence" value="ECO:0007669"/>
    <property type="project" value="UniProtKB-KW"/>
</dbReference>
<evidence type="ECO:0000256" key="1">
    <source>
        <dbReference type="ARBA" id="ARBA00001936"/>
    </source>
</evidence>
<name>A0A8S3V1U2_MYTED</name>
<dbReference type="GO" id="GO:0046872">
    <property type="term" value="F:metal ion binding"/>
    <property type="evidence" value="ECO:0007669"/>
    <property type="project" value="UniProtKB-KW"/>
</dbReference>
<dbReference type="PANTHER" id="PTHR12280">
    <property type="entry name" value="PANTOTHENATE KINASE"/>
    <property type="match status" value="1"/>
</dbReference>
<dbReference type="Gene3D" id="3.30.420.510">
    <property type="match status" value="1"/>
</dbReference>
<reference evidence="17" key="1">
    <citation type="submission" date="2021-03" db="EMBL/GenBank/DDBJ databases">
        <authorList>
            <person name="Bekaert M."/>
        </authorList>
    </citation>
    <scope>NUCLEOTIDE SEQUENCE</scope>
</reference>
<evidence type="ECO:0000256" key="12">
    <source>
        <dbReference type="ARBA" id="ARBA00023211"/>
    </source>
</evidence>
<keyword evidence="5" id="KW-0533">Nickel</keyword>
<dbReference type="OrthoDB" id="498611at2759"/>
<evidence type="ECO:0000313" key="18">
    <source>
        <dbReference type="Proteomes" id="UP000683360"/>
    </source>
</evidence>
<evidence type="ECO:0000313" key="17">
    <source>
        <dbReference type="EMBL" id="CAG2251296.1"/>
    </source>
</evidence>
<keyword evidence="7" id="KW-0547">Nucleotide-binding</keyword>
<evidence type="ECO:0000256" key="4">
    <source>
        <dbReference type="ARBA" id="ARBA00019490"/>
    </source>
</evidence>
<gene>
    <name evidence="17" type="ORF">MEDL_62956</name>
</gene>
<dbReference type="AlphaFoldDB" id="A0A8S3V1U2"/>
<comment type="function">
    <text evidence="15">Phosphatase which shows a preference for 4'-phosphopantetheine and its oxidatively damaged forms (sulfonate or S-sulfonate), providing strong indirect evidence that the phosphatase activity pre-empts damage in the coenzyme A (CoA) pathway. Hydrolyzing excess 4'-phosphopantetheine could constitute a directed overflow mechanism to prevent its oxidation to the S-sulfonate, sulfonate, or other forms. Hydrolyzing 4'-phosphopantetheine sulfonate or S-sulfonate would forestall their conversion to inactive forms of CoA and acyl carrier protein. May play a role in the physiological regulation of CoA intracellular levels.</text>
</comment>
<evidence type="ECO:0000259" key="16">
    <source>
        <dbReference type="Pfam" id="PF01937"/>
    </source>
</evidence>
<dbReference type="SUPFAM" id="SSF53067">
    <property type="entry name" value="Actin-like ATPase domain"/>
    <property type="match status" value="2"/>
</dbReference>
<dbReference type="SUPFAM" id="SSF111321">
    <property type="entry name" value="AF1104-like"/>
    <property type="match status" value="1"/>
</dbReference>
<evidence type="ECO:0000256" key="10">
    <source>
        <dbReference type="ARBA" id="ARBA00022993"/>
    </source>
</evidence>
<dbReference type="GO" id="GO:0005829">
    <property type="term" value="C:cytosol"/>
    <property type="evidence" value="ECO:0007669"/>
    <property type="project" value="TreeGrafter"/>
</dbReference>
<dbReference type="CDD" id="cd24123">
    <property type="entry name" value="ASKHA_NBD_PanK-II_Pank4"/>
    <property type="match status" value="1"/>
</dbReference>
<dbReference type="GO" id="GO:0016787">
    <property type="term" value="F:hydrolase activity"/>
    <property type="evidence" value="ECO:0007669"/>
    <property type="project" value="UniProtKB-KW"/>
</dbReference>
<comment type="cofactor">
    <cofactor evidence="2">
        <name>Ni(2+)</name>
        <dbReference type="ChEBI" id="CHEBI:49786"/>
    </cofactor>
</comment>
<evidence type="ECO:0000256" key="14">
    <source>
        <dbReference type="ARBA" id="ARBA00032948"/>
    </source>
</evidence>
<dbReference type="GO" id="GO:0004594">
    <property type="term" value="F:pantothenate kinase activity"/>
    <property type="evidence" value="ECO:0007669"/>
    <property type="project" value="TreeGrafter"/>
</dbReference>
<evidence type="ECO:0000256" key="9">
    <source>
        <dbReference type="ARBA" id="ARBA00022840"/>
    </source>
</evidence>
<dbReference type="GO" id="GO:0005634">
    <property type="term" value="C:nucleus"/>
    <property type="evidence" value="ECO:0007669"/>
    <property type="project" value="TreeGrafter"/>
</dbReference>
<feature type="domain" description="Damage-control phosphatase ARMT1-like metal-binding" evidence="16">
    <location>
        <begin position="399"/>
        <end position="698"/>
    </location>
</feature>
<keyword evidence="11" id="KW-0944">Nitration</keyword>
<dbReference type="InterPro" id="IPR004567">
    <property type="entry name" value="Type_II_PanK"/>
</dbReference>
<keyword evidence="9" id="KW-0067">ATP-binding</keyword>
<evidence type="ECO:0000256" key="6">
    <source>
        <dbReference type="ARBA" id="ARBA00022723"/>
    </source>
</evidence>
<comment type="subunit">
    <text evidence="3">Homodimer. Interacts with PKM.</text>
</comment>
<evidence type="ECO:0000256" key="2">
    <source>
        <dbReference type="ARBA" id="ARBA00001967"/>
    </source>
</evidence>
<keyword evidence="12" id="KW-0464">Manganese</keyword>
<evidence type="ECO:0000256" key="13">
    <source>
        <dbReference type="ARBA" id="ARBA00029347"/>
    </source>
</evidence>
<dbReference type="Pfam" id="PF01937">
    <property type="entry name" value="ARMT1-like_dom"/>
    <property type="match status" value="1"/>
</dbReference>
<dbReference type="GO" id="GO:0005524">
    <property type="term" value="F:ATP binding"/>
    <property type="evidence" value="ECO:0007669"/>
    <property type="project" value="UniProtKB-KW"/>
</dbReference>
<keyword evidence="18" id="KW-1185">Reference proteome</keyword>
<dbReference type="InterPro" id="IPR035073">
    <property type="entry name" value="At2g17340_3_helix_bundle"/>
</dbReference>
<comment type="cofactor">
    <cofactor evidence="1">
        <name>Mn(2+)</name>
        <dbReference type="ChEBI" id="CHEBI:29035"/>
    </cofactor>
</comment>
<evidence type="ECO:0000256" key="15">
    <source>
        <dbReference type="ARBA" id="ARBA00046055"/>
    </source>
</evidence>
<keyword evidence="6" id="KW-0479">Metal-binding</keyword>
<comment type="caution">
    <text evidence="17">The sequence shown here is derived from an EMBL/GenBank/DDBJ whole genome shotgun (WGS) entry which is preliminary data.</text>
</comment>
<evidence type="ECO:0000256" key="3">
    <source>
        <dbReference type="ARBA" id="ARBA00011388"/>
    </source>
</evidence>
<keyword evidence="8" id="KW-0378">Hydrolase</keyword>
<dbReference type="FunFam" id="3.40.50.10880:FF:000001">
    <property type="entry name" value="Pantothenate kinase 4"/>
    <property type="match status" value="1"/>
</dbReference>
<comment type="catalytic activity">
    <reaction evidence="13">
        <text>(R)-4'-phospho-S-sulfopantetheine + H2O = (R)-S-sulfopantetheine + phosphate</text>
        <dbReference type="Rhea" id="RHEA:68340"/>
        <dbReference type="ChEBI" id="CHEBI:15377"/>
        <dbReference type="ChEBI" id="CHEBI:43474"/>
        <dbReference type="ChEBI" id="CHEBI:177302"/>
        <dbReference type="ChEBI" id="CHEBI:177303"/>
    </reaction>
    <physiologicalReaction direction="left-to-right" evidence="13">
        <dbReference type="Rhea" id="RHEA:68341"/>
    </physiologicalReaction>
</comment>
<protein>
    <recommendedName>
        <fullName evidence="4">4'-phosphopantetheine phosphatase</fullName>
    </recommendedName>
    <alternativeName>
        <fullName evidence="14">Inactive pantothenic acid kinase 4</fullName>
    </alternativeName>
</protein>
<dbReference type="EMBL" id="CAJPWZ010003081">
    <property type="protein sequence ID" value="CAG2251296.1"/>
    <property type="molecule type" value="Genomic_DNA"/>
</dbReference>
<dbReference type="InterPro" id="IPR002791">
    <property type="entry name" value="ARMT1-like_metal-bd"/>
</dbReference>
<dbReference type="Gene3D" id="3.30.420.40">
    <property type="match status" value="1"/>
</dbReference>